<reference evidence="7 8" key="1">
    <citation type="journal article" date="2018" name="IMA Fungus">
        <title>IMA Genome-F 9: Draft genome sequence of Annulohypoxylon stygium, Aspergillus mulundensis, Berkeleyomyces basicola (syn. Thielaviopsis basicola), Ceratocystis smalleyi, two Cercospora beticola strains, Coleophoma cylindrospora, Fusarium fracticaudum, Phialophora cf. hyalina, and Morchella septimelata.</title>
        <authorList>
            <person name="Wingfield B.D."/>
            <person name="Bills G.F."/>
            <person name="Dong Y."/>
            <person name="Huang W."/>
            <person name="Nel W.J."/>
            <person name="Swalarsk-Parry B.S."/>
            <person name="Vaghefi N."/>
            <person name="Wilken P.M."/>
            <person name="An Z."/>
            <person name="de Beer Z.W."/>
            <person name="De Vos L."/>
            <person name="Chen L."/>
            <person name="Duong T.A."/>
            <person name="Gao Y."/>
            <person name="Hammerbacher A."/>
            <person name="Kikkert J.R."/>
            <person name="Li Y."/>
            <person name="Li H."/>
            <person name="Li K."/>
            <person name="Li Q."/>
            <person name="Liu X."/>
            <person name="Ma X."/>
            <person name="Naidoo K."/>
            <person name="Pethybridge S.J."/>
            <person name="Sun J."/>
            <person name="Steenkamp E.T."/>
            <person name="van der Nest M.A."/>
            <person name="van Wyk S."/>
            <person name="Wingfield M.J."/>
            <person name="Xiong C."/>
            <person name="Yue Q."/>
            <person name="Zhang X."/>
        </authorList>
    </citation>
    <scope>NUCLEOTIDE SEQUENCE [LARGE SCALE GENOMIC DNA]</scope>
    <source>
        <strain evidence="7 8">BP5796</strain>
    </source>
</reference>
<dbReference type="InterPro" id="IPR015659">
    <property type="entry name" value="Proline_oxidase"/>
</dbReference>
<dbReference type="GO" id="GO:0071949">
    <property type="term" value="F:FAD binding"/>
    <property type="evidence" value="ECO:0007669"/>
    <property type="project" value="TreeGrafter"/>
</dbReference>
<dbReference type="Gene3D" id="3.20.20.220">
    <property type="match status" value="1"/>
</dbReference>
<dbReference type="Proteomes" id="UP000256328">
    <property type="component" value="Unassembled WGS sequence"/>
</dbReference>
<dbReference type="PANTHER" id="PTHR13914">
    <property type="entry name" value="PROLINE OXIDASE"/>
    <property type="match status" value="1"/>
</dbReference>
<comment type="cofactor">
    <cofactor evidence="5">
        <name>FAD</name>
        <dbReference type="ChEBI" id="CHEBI:57692"/>
    </cofactor>
</comment>
<comment type="caution">
    <text evidence="7">The sequence shown here is derived from an EMBL/GenBank/DDBJ whole genome shotgun (WGS) entry which is preliminary data.</text>
</comment>
<dbReference type="PANTHER" id="PTHR13914:SF0">
    <property type="entry name" value="PROLINE DEHYDROGENASE 1, MITOCHONDRIAL"/>
    <property type="match status" value="1"/>
</dbReference>
<evidence type="ECO:0000313" key="7">
    <source>
        <dbReference type="EMBL" id="RDW70301.1"/>
    </source>
</evidence>
<proteinExistence type="inferred from homology"/>
<comment type="catalytic activity">
    <reaction evidence="5">
        <text>L-proline + a quinone = (S)-1-pyrroline-5-carboxylate + a quinol + H(+)</text>
        <dbReference type="Rhea" id="RHEA:23784"/>
        <dbReference type="ChEBI" id="CHEBI:15378"/>
        <dbReference type="ChEBI" id="CHEBI:17388"/>
        <dbReference type="ChEBI" id="CHEBI:24646"/>
        <dbReference type="ChEBI" id="CHEBI:60039"/>
        <dbReference type="ChEBI" id="CHEBI:132124"/>
        <dbReference type="EC" id="1.5.5.2"/>
    </reaction>
</comment>
<feature type="domain" description="Proline dehydrogenase" evidence="6">
    <location>
        <begin position="261"/>
        <end position="529"/>
    </location>
</feature>
<keyword evidence="3 5" id="KW-0560">Oxidoreductase</keyword>
<dbReference type="EC" id="1.5.5.2" evidence="2 5"/>
<evidence type="ECO:0000256" key="4">
    <source>
        <dbReference type="ARBA" id="ARBA00023062"/>
    </source>
</evidence>
<dbReference type="InterPro" id="IPR029041">
    <property type="entry name" value="FAD-linked_oxidoreductase-like"/>
</dbReference>
<evidence type="ECO:0000256" key="5">
    <source>
        <dbReference type="RuleBase" id="RU364054"/>
    </source>
</evidence>
<keyword evidence="5" id="KW-0285">Flavoprotein</keyword>
<protein>
    <recommendedName>
        <fullName evidence="2 5">Proline dehydrogenase</fullName>
        <ecNumber evidence="2 5">1.5.5.2</ecNumber>
    </recommendedName>
</protein>
<gene>
    <name evidence="7" type="ORF">BP5796_08698</name>
</gene>
<keyword evidence="5" id="KW-0274">FAD</keyword>
<dbReference type="GO" id="GO:0004657">
    <property type="term" value="F:proline dehydrogenase activity"/>
    <property type="evidence" value="ECO:0007669"/>
    <property type="project" value="UniProtKB-EC"/>
</dbReference>
<dbReference type="SUPFAM" id="SSF51730">
    <property type="entry name" value="FAD-linked oxidoreductase"/>
    <property type="match status" value="1"/>
</dbReference>
<evidence type="ECO:0000259" key="6">
    <source>
        <dbReference type="Pfam" id="PF01619"/>
    </source>
</evidence>
<accession>A0A3D8R8U0</accession>
<evidence type="ECO:0000256" key="2">
    <source>
        <dbReference type="ARBA" id="ARBA00012695"/>
    </source>
</evidence>
<dbReference type="EMBL" id="PDLN01000012">
    <property type="protein sequence ID" value="RDW70301.1"/>
    <property type="molecule type" value="Genomic_DNA"/>
</dbReference>
<evidence type="ECO:0000313" key="8">
    <source>
        <dbReference type="Proteomes" id="UP000256328"/>
    </source>
</evidence>
<dbReference type="Pfam" id="PF01619">
    <property type="entry name" value="Pro_dh"/>
    <property type="match status" value="1"/>
</dbReference>
<comment type="function">
    <text evidence="5">Converts proline to delta-1-pyrroline-5-carboxylate.</text>
</comment>
<dbReference type="InterPro" id="IPR002872">
    <property type="entry name" value="Proline_DH_dom"/>
</dbReference>
<evidence type="ECO:0000256" key="3">
    <source>
        <dbReference type="ARBA" id="ARBA00023002"/>
    </source>
</evidence>
<sequence>MPLSKDLIFRISQGRLAVVHRHTIRWHSTVADKAIKPVQPLARWHQLSPRSKRAAYVLGGAGVTIAGMLLFKQDNNIQFEEARDIKALSTVPFRKLCTGWISFAFCSSPTWIDMSESLYSILSKVPIISSVTNVFIMHTFFDQFLGGEKTIDTIPKIEEMRRNHVGTLLGYNIEAELDGSSKDPQLIAMQVQCVLESIDAQGLLAMQYWPDSSATGGDNRFWVRLKVTGLLPHPSALYRGSQAILEARQKNGLDKDVPYPGLPHDGDWEAALNGKTVTDADRAQLLSLRATLEAIANRAREKNIRIVIDAEQTWYQPIIDILQDELMQRFNTHDGPSTCIASFQAYLRRYPQLLQYSIRRAEEKGYKLLFKQVRGAYMVTEAERWQREGCIGEGPVWSSKAETDASYNFGIEETLATVANQVQETGKSKLCAVFATHNAISIDLAIQLLEKYELAKHRSEDNMLVVSSEAAGSIAFAQLYGMKDDLTNRIVGYTTTKSGFPLVVKSMSYGDLKECLPFLARRAAENKSVLEGRGGAQAERARLGREIRRRLLPF</sequence>
<keyword evidence="8" id="KW-1185">Reference proteome</keyword>
<dbReference type="OrthoDB" id="5464at2759"/>
<dbReference type="AlphaFoldDB" id="A0A3D8R8U0"/>
<dbReference type="GO" id="GO:0010133">
    <property type="term" value="P:L-proline catabolic process to L-glutamate"/>
    <property type="evidence" value="ECO:0007669"/>
    <property type="project" value="TreeGrafter"/>
</dbReference>
<comment type="similarity">
    <text evidence="1 5">Belongs to the proline oxidase family.</text>
</comment>
<organism evidence="7 8">
    <name type="scientific">Coleophoma crateriformis</name>
    <dbReference type="NCBI Taxonomy" id="565419"/>
    <lineage>
        <taxon>Eukaryota</taxon>
        <taxon>Fungi</taxon>
        <taxon>Dikarya</taxon>
        <taxon>Ascomycota</taxon>
        <taxon>Pezizomycotina</taxon>
        <taxon>Leotiomycetes</taxon>
        <taxon>Helotiales</taxon>
        <taxon>Dermateaceae</taxon>
        <taxon>Coleophoma</taxon>
    </lineage>
</organism>
<evidence type="ECO:0000256" key="1">
    <source>
        <dbReference type="ARBA" id="ARBA00005869"/>
    </source>
</evidence>
<dbReference type="GO" id="GO:0005739">
    <property type="term" value="C:mitochondrion"/>
    <property type="evidence" value="ECO:0007669"/>
    <property type="project" value="TreeGrafter"/>
</dbReference>
<name>A0A3D8R8U0_9HELO</name>
<keyword evidence="4 5" id="KW-0642">Proline metabolism</keyword>